<dbReference type="PROSITE" id="PS00135">
    <property type="entry name" value="TRYPSIN_SER"/>
    <property type="match status" value="1"/>
</dbReference>
<dbReference type="SMART" id="SM00020">
    <property type="entry name" value="Tryp_SPc"/>
    <property type="match status" value="1"/>
</dbReference>
<accession>A0A9Q1J9S2</accession>
<proteinExistence type="predicted"/>
<dbReference type="InterPro" id="IPR001314">
    <property type="entry name" value="Peptidase_S1A"/>
</dbReference>
<gene>
    <name evidence="7" type="ORF">SKAU_G00050870</name>
</gene>
<dbReference type="OrthoDB" id="8440449at2759"/>
<evidence type="ECO:0000256" key="4">
    <source>
        <dbReference type="ARBA" id="ARBA00023157"/>
    </source>
</evidence>
<evidence type="ECO:0000313" key="7">
    <source>
        <dbReference type="EMBL" id="KAJ8374507.1"/>
    </source>
</evidence>
<evidence type="ECO:0000256" key="5">
    <source>
        <dbReference type="SAM" id="SignalP"/>
    </source>
</evidence>
<dbReference type="PANTHER" id="PTHR24271">
    <property type="entry name" value="KALLIKREIN-RELATED"/>
    <property type="match status" value="1"/>
</dbReference>
<feature type="domain" description="Peptidase S1" evidence="6">
    <location>
        <begin position="1"/>
        <end position="222"/>
    </location>
</feature>
<dbReference type="SUPFAM" id="SSF50494">
    <property type="entry name" value="Trypsin-like serine proteases"/>
    <property type="match status" value="1"/>
</dbReference>
<dbReference type="Proteomes" id="UP001152622">
    <property type="component" value="Chromosome 2"/>
</dbReference>
<evidence type="ECO:0000256" key="3">
    <source>
        <dbReference type="ARBA" id="ARBA00022825"/>
    </source>
</evidence>
<dbReference type="InterPro" id="IPR009003">
    <property type="entry name" value="Peptidase_S1_PA"/>
</dbReference>
<keyword evidence="1" id="KW-0645">Protease</keyword>
<dbReference type="InterPro" id="IPR043504">
    <property type="entry name" value="Peptidase_S1_PA_chymotrypsin"/>
</dbReference>
<dbReference type="InterPro" id="IPR033116">
    <property type="entry name" value="TRYPSIN_SER"/>
</dbReference>
<comment type="caution">
    <text evidence="7">The sequence shown here is derived from an EMBL/GenBank/DDBJ whole genome shotgun (WGS) entry which is preliminary data.</text>
</comment>
<dbReference type="PRINTS" id="PR00722">
    <property type="entry name" value="CHYMOTRYPSIN"/>
</dbReference>
<protein>
    <recommendedName>
        <fullName evidence="6">Peptidase S1 domain-containing protein</fullName>
    </recommendedName>
</protein>
<keyword evidence="3" id="KW-0720">Serine protease</keyword>
<keyword evidence="2" id="KW-0378">Hydrolase</keyword>
<evidence type="ECO:0000256" key="1">
    <source>
        <dbReference type="ARBA" id="ARBA00022670"/>
    </source>
</evidence>
<feature type="chain" id="PRO_5040353958" description="Peptidase S1 domain-containing protein" evidence="5">
    <location>
        <begin position="21"/>
        <end position="225"/>
    </location>
</feature>
<dbReference type="GO" id="GO:0004252">
    <property type="term" value="F:serine-type endopeptidase activity"/>
    <property type="evidence" value="ECO:0007669"/>
    <property type="project" value="InterPro"/>
</dbReference>
<keyword evidence="4" id="KW-1015">Disulfide bond</keyword>
<sequence>MSAPLRTPLVVGLLIALAQAASFGVEIINGKIAKKGSLRNNMSVVLGSPDIKEGNKNIQRFTVMSRKNPKQYKNVSSGNDIMLLQLSKKVKLSKNVNTVKLQMKDKTISPKTKCIVAGWGSTGLSASVTNLHVVNVSTIDLDVCQNEWSEVKKKLPDNIICAGGYETKSGACQGDSGGPLVCSGLAVGIVSFNYNGNCNYPNVPNVYTQISKFLPWIKKYIKKIS</sequence>
<feature type="signal peptide" evidence="5">
    <location>
        <begin position="1"/>
        <end position="20"/>
    </location>
</feature>
<keyword evidence="5" id="KW-0732">Signal</keyword>
<dbReference type="FunFam" id="2.40.10.10:FF:000036">
    <property type="entry name" value="Trypsin beta"/>
    <property type="match status" value="1"/>
</dbReference>
<dbReference type="EMBL" id="JAINUF010000002">
    <property type="protein sequence ID" value="KAJ8374507.1"/>
    <property type="molecule type" value="Genomic_DNA"/>
</dbReference>
<keyword evidence="8" id="KW-1185">Reference proteome</keyword>
<evidence type="ECO:0000256" key="2">
    <source>
        <dbReference type="ARBA" id="ARBA00022801"/>
    </source>
</evidence>
<evidence type="ECO:0000313" key="8">
    <source>
        <dbReference type="Proteomes" id="UP001152622"/>
    </source>
</evidence>
<dbReference type="PANTHER" id="PTHR24271:SF87">
    <property type="entry name" value="ARGININE ESTERASE-LIKE-RELATED"/>
    <property type="match status" value="1"/>
</dbReference>
<organism evidence="7 8">
    <name type="scientific">Synaphobranchus kaupii</name>
    <name type="common">Kaup's arrowtooth eel</name>
    <dbReference type="NCBI Taxonomy" id="118154"/>
    <lineage>
        <taxon>Eukaryota</taxon>
        <taxon>Metazoa</taxon>
        <taxon>Chordata</taxon>
        <taxon>Craniata</taxon>
        <taxon>Vertebrata</taxon>
        <taxon>Euteleostomi</taxon>
        <taxon>Actinopterygii</taxon>
        <taxon>Neopterygii</taxon>
        <taxon>Teleostei</taxon>
        <taxon>Anguilliformes</taxon>
        <taxon>Synaphobranchidae</taxon>
        <taxon>Synaphobranchus</taxon>
    </lineage>
</organism>
<dbReference type="InterPro" id="IPR001254">
    <property type="entry name" value="Trypsin_dom"/>
</dbReference>
<dbReference type="PROSITE" id="PS50240">
    <property type="entry name" value="TRYPSIN_DOM"/>
    <property type="match status" value="1"/>
</dbReference>
<dbReference type="AlphaFoldDB" id="A0A9Q1J9S2"/>
<name>A0A9Q1J9S2_SYNKA</name>
<reference evidence="7" key="1">
    <citation type="journal article" date="2023" name="Science">
        <title>Genome structures resolve the early diversification of teleost fishes.</title>
        <authorList>
            <person name="Parey E."/>
            <person name="Louis A."/>
            <person name="Montfort J."/>
            <person name="Bouchez O."/>
            <person name="Roques C."/>
            <person name="Iampietro C."/>
            <person name="Lluch J."/>
            <person name="Castinel A."/>
            <person name="Donnadieu C."/>
            <person name="Desvignes T."/>
            <person name="Floi Bucao C."/>
            <person name="Jouanno E."/>
            <person name="Wen M."/>
            <person name="Mejri S."/>
            <person name="Dirks R."/>
            <person name="Jansen H."/>
            <person name="Henkel C."/>
            <person name="Chen W.J."/>
            <person name="Zahm M."/>
            <person name="Cabau C."/>
            <person name="Klopp C."/>
            <person name="Thompson A.W."/>
            <person name="Robinson-Rechavi M."/>
            <person name="Braasch I."/>
            <person name="Lecointre G."/>
            <person name="Bobe J."/>
            <person name="Postlethwait J.H."/>
            <person name="Berthelot C."/>
            <person name="Roest Crollius H."/>
            <person name="Guiguen Y."/>
        </authorList>
    </citation>
    <scope>NUCLEOTIDE SEQUENCE</scope>
    <source>
        <strain evidence="7">WJC10195</strain>
    </source>
</reference>
<dbReference type="Pfam" id="PF00089">
    <property type="entry name" value="Trypsin"/>
    <property type="match status" value="1"/>
</dbReference>
<dbReference type="Gene3D" id="2.40.10.10">
    <property type="entry name" value="Trypsin-like serine proteases"/>
    <property type="match status" value="1"/>
</dbReference>
<evidence type="ECO:0000259" key="6">
    <source>
        <dbReference type="PROSITE" id="PS50240"/>
    </source>
</evidence>
<dbReference type="GO" id="GO:0006508">
    <property type="term" value="P:proteolysis"/>
    <property type="evidence" value="ECO:0007669"/>
    <property type="project" value="UniProtKB-KW"/>
</dbReference>
<dbReference type="CDD" id="cd00190">
    <property type="entry name" value="Tryp_SPc"/>
    <property type="match status" value="1"/>
</dbReference>